<sequence length="373" mass="42143">MKIITDSTPKQDGYRMPGEFEPRKQDFLIWPERQDTWRNGGKPAQAVLVEVAKEIIKHEPLTVFCSADQYENARTRLPEGVRVVEMTIDDAWAQDKGPFYVVNDKGDMRGVTWGWNAYGGLEGGLYFPWKRDQEFATKLLDLENYDAYDATKMVFEGGAMQIDGEGTLIVTENSVLNHNRNPHLTKEEAEWYFKEYMGLEKVIWLKDGMAFDETDGHIDDVCFFVRPGVLALSWTDDEDNPQYPNLKAAYDVLSEATDAKGRTFEIHKIPIPGIIRISEEESAGVDLCKDAASREADLPLAITYINSYFVNGGLLVPQYGDPMDQVACDMFAELMPDREIIKIYTREWSLCGGNIHCMALQQPDPAAIAAKLG</sequence>
<feature type="active site" description="Amidino-cysteine intermediate" evidence="2">
    <location>
        <position position="357"/>
    </location>
</feature>
<organism evidence="5 8">
    <name type="scientific">Eggerthella lenta</name>
    <name type="common">Eubacterium lentum</name>
    <dbReference type="NCBI Taxonomy" id="84112"/>
    <lineage>
        <taxon>Bacteria</taxon>
        <taxon>Bacillati</taxon>
        <taxon>Actinomycetota</taxon>
        <taxon>Coriobacteriia</taxon>
        <taxon>Eggerthellales</taxon>
        <taxon>Eggerthellaceae</taxon>
        <taxon>Eggerthella</taxon>
    </lineage>
</organism>
<dbReference type="Proteomes" id="UP000253752">
    <property type="component" value="Unassembled WGS sequence"/>
</dbReference>
<evidence type="ECO:0000313" key="5">
    <source>
        <dbReference type="EMBL" id="RDB80027.1"/>
    </source>
</evidence>
<dbReference type="InterPro" id="IPR017754">
    <property type="entry name" value="Agmatine_deiminase"/>
</dbReference>
<name>A0A369MUW8_EGGLN</name>
<dbReference type="PANTHER" id="PTHR31377">
    <property type="entry name" value="AGMATINE DEIMINASE-RELATED"/>
    <property type="match status" value="1"/>
</dbReference>
<reference evidence="8 9" key="1">
    <citation type="journal article" date="2018" name="Elife">
        <title>Discovery and characterization of a prevalent human gut bacterial enzyme sufficient for the inactivation of a family of plant toxins.</title>
        <authorList>
            <person name="Koppel N."/>
            <person name="Bisanz J.E."/>
            <person name="Pandelia M.E."/>
            <person name="Turnbaugh P.J."/>
            <person name="Balskus E.P."/>
        </authorList>
    </citation>
    <scope>NUCLEOTIDE SEQUENCE [LARGE SCALE GENOMIC DNA]</scope>
    <source>
        <strain evidence="7 10">16A</strain>
        <strain evidence="6 9">FAA1-1-60AUCSF</strain>
        <strain evidence="5 8">MR1 #12</strain>
        <strain evidence="4 11">W1 BHI 6</strain>
    </source>
</reference>
<dbReference type="Pfam" id="PF04371">
    <property type="entry name" value="PAD_porph"/>
    <property type="match status" value="1"/>
</dbReference>
<dbReference type="Proteomes" id="UP000253857">
    <property type="component" value="Unassembled WGS sequence"/>
</dbReference>
<dbReference type="GO" id="GO:0004668">
    <property type="term" value="F:protein-arginine deiminase activity"/>
    <property type="evidence" value="ECO:0007669"/>
    <property type="project" value="InterPro"/>
</dbReference>
<evidence type="ECO:0000313" key="8">
    <source>
        <dbReference type="Proteomes" id="UP000253752"/>
    </source>
</evidence>
<evidence type="ECO:0000313" key="7">
    <source>
        <dbReference type="EMBL" id="RDC36174.1"/>
    </source>
</evidence>
<evidence type="ECO:0000313" key="6">
    <source>
        <dbReference type="EMBL" id="RDB84053.1"/>
    </source>
</evidence>
<dbReference type="EC" id="3.5.3.12" evidence="2"/>
<evidence type="ECO:0000256" key="1">
    <source>
        <dbReference type="ARBA" id="ARBA00022801"/>
    </source>
</evidence>
<dbReference type="GO" id="GO:0047632">
    <property type="term" value="F:agmatine deiminase activity"/>
    <property type="evidence" value="ECO:0007669"/>
    <property type="project" value="UniProtKB-UniRule"/>
</dbReference>
<evidence type="ECO:0000313" key="11">
    <source>
        <dbReference type="Proteomes" id="UP000253970"/>
    </source>
</evidence>
<gene>
    <name evidence="2 5" type="primary">aguA</name>
    <name evidence="7" type="ORF">C1853_11935</name>
    <name evidence="6" type="ORF">C1871_10600</name>
    <name evidence="5" type="ORF">C1872_07605</name>
    <name evidence="4" type="ORF">C1875_12940</name>
    <name evidence="3" type="ORF">GO726_10415</name>
</gene>
<proteinExistence type="inferred from homology"/>
<dbReference type="InterPro" id="IPR007466">
    <property type="entry name" value="Peptidyl-Arg-deiminase_porph"/>
</dbReference>
<comment type="caution">
    <text evidence="5">The sequence shown here is derived from an EMBL/GenBank/DDBJ whole genome shotgun (WGS) entry which is preliminary data.</text>
</comment>
<evidence type="ECO:0000256" key="2">
    <source>
        <dbReference type="HAMAP-Rule" id="MF_01841"/>
    </source>
</evidence>
<dbReference type="SUPFAM" id="SSF55909">
    <property type="entry name" value="Pentein"/>
    <property type="match status" value="1"/>
</dbReference>
<dbReference type="EMBL" id="PPTY01000019">
    <property type="protein sequence ID" value="RDB84053.1"/>
    <property type="molecule type" value="Genomic_DNA"/>
</dbReference>
<protein>
    <recommendedName>
        <fullName evidence="2">Putative agmatine deiminase</fullName>
        <ecNumber evidence="2">3.5.3.12</ecNumber>
    </recommendedName>
    <alternativeName>
        <fullName evidence="2">Agmatine iminohydrolase</fullName>
    </alternativeName>
</protein>
<dbReference type="Proteomes" id="UP000253970">
    <property type="component" value="Unassembled WGS sequence"/>
</dbReference>
<evidence type="ECO:0000313" key="10">
    <source>
        <dbReference type="Proteomes" id="UP000253915"/>
    </source>
</evidence>
<dbReference type="HAMAP" id="MF_01841">
    <property type="entry name" value="Agmatine_deimin"/>
    <property type="match status" value="1"/>
</dbReference>
<dbReference type="GO" id="GO:0009446">
    <property type="term" value="P:putrescine biosynthetic process"/>
    <property type="evidence" value="ECO:0007669"/>
    <property type="project" value="InterPro"/>
</dbReference>
<evidence type="ECO:0000313" key="4">
    <source>
        <dbReference type="EMBL" id="RDB67736.1"/>
    </source>
</evidence>
<dbReference type="Proteomes" id="UP000436429">
    <property type="component" value="Unassembled WGS sequence"/>
</dbReference>
<comment type="catalytic activity">
    <reaction evidence="2">
        <text>agmatine + H2O = N-carbamoylputrescine + NH4(+)</text>
        <dbReference type="Rhea" id="RHEA:18037"/>
        <dbReference type="ChEBI" id="CHEBI:15377"/>
        <dbReference type="ChEBI" id="CHEBI:28938"/>
        <dbReference type="ChEBI" id="CHEBI:58145"/>
        <dbReference type="ChEBI" id="CHEBI:58318"/>
        <dbReference type="EC" id="3.5.3.12"/>
    </reaction>
</comment>
<dbReference type="PANTHER" id="PTHR31377:SF0">
    <property type="entry name" value="AGMATINE DEIMINASE-RELATED"/>
    <property type="match status" value="1"/>
</dbReference>
<dbReference type="NCBIfam" id="TIGR03380">
    <property type="entry name" value="agmatine_aguA"/>
    <property type="match status" value="1"/>
</dbReference>
<dbReference type="Gene3D" id="3.75.10.10">
    <property type="entry name" value="L-arginine/glycine Amidinotransferase, Chain A"/>
    <property type="match status" value="1"/>
</dbReference>
<dbReference type="AlphaFoldDB" id="A0A369MUW8"/>
<reference evidence="3 12" key="2">
    <citation type="submission" date="2019-11" db="EMBL/GenBank/DDBJ databases">
        <title>Whole genome shotgun sequencing (WGS) data from Adlercreutzia equolifaciens ResAG-91, Eggerthella lenta MRI-F36, MRI-F37, MRI-F40, ResAG-49, ResAG-88, ResAG-121, ResAG-145, and Gordonibacter sp. ResAG-5, ResAG-26, ResAG-43, ResAG-50, ResAG-59.</title>
        <authorList>
            <person name="Stoll D.A."/>
            <person name="Danylec N."/>
            <person name="Franz C.M.A.P."/>
            <person name="Huch M."/>
        </authorList>
    </citation>
    <scope>NUCLEOTIDE SEQUENCE [LARGE SCALE GENOMIC DNA]</scope>
    <source>
        <strain evidence="3 12">ResAG-88</strain>
    </source>
</reference>
<dbReference type="EMBL" id="PPUQ01000018">
    <property type="protein sequence ID" value="RDC36174.1"/>
    <property type="molecule type" value="Genomic_DNA"/>
</dbReference>
<dbReference type="Proteomes" id="UP000253915">
    <property type="component" value="Unassembled WGS sequence"/>
</dbReference>
<evidence type="ECO:0000313" key="12">
    <source>
        <dbReference type="Proteomes" id="UP000436429"/>
    </source>
</evidence>
<keyword evidence="1 2" id="KW-0378">Hydrolase</keyword>
<evidence type="ECO:0000313" key="9">
    <source>
        <dbReference type="Proteomes" id="UP000253857"/>
    </source>
</evidence>
<accession>A0A369MUW8</accession>
<comment type="similarity">
    <text evidence="2">Belongs to the agmatine deiminase family.</text>
</comment>
<dbReference type="OMA" id="RGCKFDE"/>
<dbReference type="EMBL" id="WPOM01000019">
    <property type="protein sequence ID" value="MVN33574.1"/>
    <property type="molecule type" value="Genomic_DNA"/>
</dbReference>
<evidence type="ECO:0000313" key="3">
    <source>
        <dbReference type="EMBL" id="MVN33574.1"/>
    </source>
</evidence>
<dbReference type="EMBL" id="PPTX01000009">
    <property type="protein sequence ID" value="RDB80027.1"/>
    <property type="molecule type" value="Genomic_DNA"/>
</dbReference>
<dbReference type="RefSeq" id="WP_015760998.1">
    <property type="nucleotide sequence ID" value="NZ_AP031442.1"/>
</dbReference>
<dbReference type="EMBL" id="PPTU01000027">
    <property type="protein sequence ID" value="RDB67736.1"/>
    <property type="molecule type" value="Genomic_DNA"/>
</dbReference>